<feature type="transmembrane region" description="Helical" evidence="1">
    <location>
        <begin position="7"/>
        <end position="26"/>
    </location>
</feature>
<keyword evidence="1" id="KW-0812">Transmembrane</keyword>
<protein>
    <submittedName>
        <fullName evidence="2">Uncharacterized protein</fullName>
    </submittedName>
</protein>
<name>A0A1H9IFK5_9GAMM</name>
<keyword evidence="1" id="KW-0472">Membrane</keyword>
<feature type="transmembrane region" description="Helical" evidence="1">
    <location>
        <begin position="60"/>
        <end position="80"/>
    </location>
</feature>
<dbReference type="RefSeq" id="WP_091358724.1">
    <property type="nucleotide sequence ID" value="NZ_AP025284.1"/>
</dbReference>
<reference evidence="3" key="1">
    <citation type="submission" date="2016-10" db="EMBL/GenBank/DDBJ databases">
        <authorList>
            <person name="Varghese N."/>
            <person name="Submissions S."/>
        </authorList>
    </citation>
    <scope>NUCLEOTIDE SEQUENCE [LARGE SCALE GENOMIC DNA]</scope>
    <source>
        <strain evidence="3">DSM 18887</strain>
    </source>
</reference>
<proteinExistence type="predicted"/>
<evidence type="ECO:0000313" key="3">
    <source>
        <dbReference type="Proteomes" id="UP000198749"/>
    </source>
</evidence>
<evidence type="ECO:0000256" key="1">
    <source>
        <dbReference type="SAM" id="Phobius"/>
    </source>
</evidence>
<accession>A0A1H9IFK5</accession>
<organism evidence="2 3">
    <name type="scientific">Amphritea atlantica</name>
    <dbReference type="NCBI Taxonomy" id="355243"/>
    <lineage>
        <taxon>Bacteria</taxon>
        <taxon>Pseudomonadati</taxon>
        <taxon>Pseudomonadota</taxon>
        <taxon>Gammaproteobacteria</taxon>
        <taxon>Oceanospirillales</taxon>
        <taxon>Oceanospirillaceae</taxon>
        <taxon>Amphritea</taxon>
    </lineage>
</organism>
<dbReference type="AlphaFoldDB" id="A0A1H9IFK5"/>
<keyword evidence="3" id="KW-1185">Reference proteome</keyword>
<dbReference type="Proteomes" id="UP000198749">
    <property type="component" value="Unassembled WGS sequence"/>
</dbReference>
<evidence type="ECO:0000313" key="2">
    <source>
        <dbReference type="EMBL" id="SEQ73390.1"/>
    </source>
</evidence>
<dbReference type="OrthoDB" id="6228480at2"/>
<dbReference type="EMBL" id="FOGB01000007">
    <property type="protein sequence ID" value="SEQ73390.1"/>
    <property type="molecule type" value="Genomic_DNA"/>
</dbReference>
<sequence>MSIKITDIILSIALGLIAIYLIHDFIVTDACLDMGGGIDPKSGLCNDENYHEQYMVVTPALLAIYFFTGLVVSVVSALVIKAVRGAKGE</sequence>
<gene>
    <name evidence="2" type="ORF">SAMN03080615_02531</name>
</gene>
<keyword evidence="1" id="KW-1133">Transmembrane helix</keyword>